<dbReference type="GO" id="GO:0005615">
    <property type="term" value="C:extracellular space"/>
    <property type="evidence" value="ECO:0007669"/>
    <property type="project" value="TreeGrafter"/>
</dbReference>
<gene>
    <name evidence="4" type="ORF">PHET_07129</name>
</gene>
<organism evidence="4 5">
    <name type="scientific">Paragonimus heterotremus</name>
    <dbReference type="NCBI Taxonomy" id="100268"/>
    <lineage>
        <taxon>Eukaryota</taxon>
        <taxon>Metazoa</taxon>
        <taxon>Spiralia</taxon>
        <taxon>Lophotrochozoa</taxon>
        <taxon>Platyhelminthes</taxon>
        <taxon>Trematoda</taxon>
        <taxon>Digenea</taxon>
        <taxon>Plagiorchiida</taxon>
        <taxon>Troglotremata</taxon>
        <taxon>Troglotrematidae</taxon>
        <taxon>Paragonimus</taxon>
    </lineage>
</organism>
<dbReference type="AlphaFoldDB" id="A0A8J4SVI9"/>
<keyword evidence="2" id="KW-1133">Transmembrane helix</keyword>
<reference evidence="4" key="1">
    <citation type="submission" date="2019-05" db="EMBL/GenBank/DDBJ databases">
        <title>Annotation for the trematode Paragonimus heterotremus.</title>
        <authorList>
            <person name="Choi Y.-J."/>
        </authorList>
    </citation>
    <scope>NUCLEOTIDE SEQUENCE</scope>
    <source>
        <strain evidence="4">LC</strain>
    </source>
</reference>
<dbReference type="EMBL" id="LUCH01004284">
    <property type="protein sequence ID" value="KAF5399176.1"/>
    <property type="molecule type" value="Genomic_DNA"/>
</dbReference>
<dbReference type="OrthoDB" id="6221756at2759"/>
<dbReference type="GO" id="GO:0004867">
    <property type="term" value="F:serine-type endopeptidase inhibitor activity"/>
    <property type="evidence" value="ECO:0007669"/>
    <property type="project" value="InterPro"/>
</dbReference>
<dbReference type="PANTHER" id="PTHR10083:SF374">
    <property type="entry name" value="BPTI_KUNITZ INHIBITOR DOMAIN-CONTAINING PROTEIN"/>
    <property type="match status" value="1"/>
</dbReference>
<evidence type="ECO:0000313" key="5">
    <source>
        <dbReference type="Proteomes" id="UP000748531"/>
    </source>
</evidence>
<dbReference type="SMART" id="SM00131">
    <property type="entry name" value="KU"/>
    <property type="match status" value="1"/>
</dbReference>
<dbReference type="InterPro" id="IPR002223">
    <property type="entry name" value="Kunitz_BPTI"/>
</dbReference>
<dbReference type="PROSITE" id="PS00280">
    <property type="entry name" value="BPTI_KUNITZ_1"/>
    <property type="match status" value="1"/>
</dbReference>
<dbReference type="PRINTS" id="PR00759">
    <property type="entry name" value="BASICPTASE"/>
</dbReference>
<evidence type="ECO:0000256" key="2">
    <source>
        <dbReference type="SAM" id="Phobius"/>
    </source>
</evidence>
<feature type="domain" description="BPTI/Kunitz inhibitor" evidence="3">
    <location>
        <begin position="71"/>
        <end position="121"/>
    </location>
</feature>
<dbReference type="InterPro" id="IPR036880">
    <property type="entry name" value="Kunitz_BPTI_sf"/>
</dbReference>
<dbReference type="InterPro" id="IPR050098">
    <property type="entry name" value="TFPI/VKTCI-like"/>
</dbReference>
<keyword evidence="2" id="KW-0472">Membrane</keyword>
<feature type="transmembrane region" description="Helical" evidence="2">
    <location>
        <begin position="32"/>
        <end position="56"/>
    </location>
</feature>
<sequence>MSPENENLLDVDKPVHRRSTVRIKRLPRNRTVWTACLVGFGILTFVLMLLGASYILRLYSGDDLPERNPDCNLPLERGNCSESFERWAWDANQCTCLQFHFTGCNGNKNQFKNKKECEESCHTRPCIHI</sequence>
<keyword evidence="5" id="KW-1185">Reference proteome</keyword>
<dbReference type="CDD" id="cd00109">
    <property type="entry name" value="Kunitz-type"/>
    <property type="match status" value="1"/>
</dbReference>
<comment type="caution">
    <text evidence="4">The sequence shown here is derived from an EMBL/GenBank/DDBJ whole genome shotgun (WGS) entry which is preliminary data.</text>
</comment>
<dbReference type="PANTHER" id="PTHR10083">
    <property type="entry name" value="KUNITZ-TYPE PROTEASE INHIBITOR-RELATED"/>
    <property type="match status" value="1"/>
</dbReference>
<dbReference type="Gene3D" id="4.10.410.10">
    <property type="entry name" value="Pancreatic trypsin inhibitor Kunitz domain"/>
    <property type="match status" value="1"/>
</dbReference>
<dbReference type="PROSITE" id="PS50279">
    <property type="entry name" value="BPTI_KUNITZ_2"/>
    <property type="match status" value="1"/>
</dbReference>
<keyword evidence="2" id="KW-0812">Transmembrane</keyword>
<evidence type="ECO:0000259" key="3">
    <source>
        <dbReference type="PROSITE" id="PS50279"/>
    </source>
</evidence>
<proteinExistence type="predicted"/>
<dbReference type="Pfam" id="PF00014">
    <property type="entry name" value="Kunitz_BPTI"/>
    <property type="match status" value="1"/>
</dbReference>
<evidence type="ECO:0000313" key="4">
    <source>
        <dbReference type="EMBL" id="KAF5399176.1"/>
    </source>
</evidence>
<dbReference type="InterPro" id="IPR020901">
    <property type="entry name" value="Prtase_inh_Kunz-CS"/>
</dbReference>
<dbReference type="Proteomes" id="UP000748531">
    <property type="component" value="Unassembled WGS sequence"/>
</dbReference>
<dbReference type="SUPFAM" id="SSF57362">
    <property type="entry name" value="BPTI-like"/>
    <property type="match status" value="1"/>
</dbReference>
<name>A0A8J4SVI9_9TREM</name>
<protein>
    <submittedName>
        <fullName evidence="4">Kunitz-type protease inhibitor 4</fullName>
    </submittedName>
</protein>
<evidence type="ECO:0000256" key="1">
    <source>
        <dbReference type="ARBA" id="ARBA00023157"/>
    </source>
</evidence>
<accession>A0A8J4SVI9</accession>
<keyword evidence="1" id="KW-1015">Disulfide bond</keyword>